<keyword evidence="4" id="KW-1185">Reference proteome</keyword>
<feature type="transmembrane region" description="Helical" evidence="2">
    <location>
        <begin position="129"/>
        <end position="152"/>
    </location>
</feature>
<accession>A0A0D2L1H4</accession>
<dbReference type="AlphaFoldDB" id="A0A0D2L1H4"/>
<feature type="compositionally biased region" description="Low complexity" evidence="1">
    <location>
        <begin position="10"/>
        <end position="24"/>
    </location>
</feature>
<evidence type="ECO:0000313" key="4">
    <source>
        <dbReference type="Proteomes" id="UP000054498"/>
    </source>
</evidence>
<dbReference type="Proteomes" id="UP000054498">
    <property type="component" value="Unassembled WGS sequence"/>
</dbReference>
<dbReference type="EMBL" id="KK101357">
    <property type="protein sequence ID" value="KIZ01174.1"/>
    <property type="molecule type" value="Genomic_DNA"/>
</dbReference>
<organism evidence="3 4">
    <name type="scientific">Monoraphidium neglectum</name>
    <dbReference type="NCBI Taxonomy" id="145388"/>
    <lineage>
        <taxon>Eukaryota</taxon>
        <taxon>Viridiplantae</taxon>
        <taxon>Chlorophyta</taxon>
        <taxon>core chlorophytes</taxon>
        <taxon>Chlorophyceae</taxon>
        <taxon>CS clade</taxon>
        <taxon>Sphaeropleales</taxon>
        <taxon>Selenastraceae</taxon>
        <taxon>Monoraphidium</taxon>
    </lineage>
</organism>
<evidence type="ECO:0000313" key="3">
    <source>
        <dbReference type="EMBL" id="KIZ01174.1"/>
    </source>
</evidence>
<reference evidence="3 4" key="1">
    <citation type="journal article" date="2013" name="BMC Genomics">
        <title>Reconstruction of the lipid metabolism for the microalga Monoraphidium neglectum from its genome sequence reveals characteristics suitable for biofuel production.</title>
        <authorList>
            <person name="Bogen C."/>
            <person name="Al-Dilaimi A."/>
            <person name="Albersmeier A."/>
            <person name="Wichmann J."/>
            <person name="Grundmann M."/>
            <person name="Rupp O."/>
            <person name="Lauersen K.J."/>
            <person name="Blifernez-Klassen O."/>
            <person name="Kalinowski J."/>
            <person name="Goesmann A."/>
            <person name="Mussgnug J.H."/>
            <person name="Kruse O."/>
        </authorList>
    </citation>
    <scope>NUCLEOTIDE SEQUENCE [LARGE SCALE GENOMIC DNA]</scope>
    <source>
        <strain evidence="3 4">SAG 48.87</strain>
    </source>
</reference>
<proteinExistence type="predicted"/>
<feature type="transmembrane region" description="Helical" evidence="2">
    <location>
        <begin position="164"/>
        <end position="187"/>
    </location>
</feature>
<name>A0A0D2L1H4_9CHLO</name>
<keyword evidence="2" id="KW-1133">Transmembrane helix</keyword>
<dbReference type="KEGG" id="mng:MNEG_6789"/>
<evidence type="ECO:0000256" key="2">
    <source>
        <dbReference type="SAM" id="Phobius"/>
    </source>
</evidence>
<evidence type="ECO:0000256" key="1">
    <source>
        <dbReference type="SAM" id="MobiDB-lite"/>
    </source>
</evidence>
<dbReference type="STRING" id="145388.A0A0D2L1H4"/>
<keyword evidence="2" id="KW-0472">Membrane</keyword>
<gene>
    <name evidence="3" type="ORF">MNEG_6789</name>
</gene>
<sequence>MAPDPRYPDASAAANAGGAQAPGVGFDGVQQPQFAPPAGYGGVQQPQLGSYPPADGKVVSPSGYPSVAPVGQQLPHGYPGAPPPGPGTYLPAGAPPPPGGLPPHSTVGLPMGGVPAAGDKIGPLGITAWVLFVIGIIFPISWVVACFLPLCARRGAKGPKDALAVRRAAIASSAALCVYLVLMVVLVSMGSTKWKRNICVDRNGNQFYC</sequence>
<dbReference type="RefSeq" id="XP_013900193.1">
    <property type="nucleotide sequence ID" value="XM_014044739.1"/>
</dbReference>
<protein>
    <submittedName>
        <fullName evidence="3">Uncharacterized protein</fullName>
    </submittedName>
</protein>
<keyword evidence="2" id="KW-0812">Transmembrane</keyword>
<dbReference type="OrthoDB" id="549264at2759"/>
<feature type="region of interest" description="Disordered" evidence="1">
    <location>
        <begin position="1"/>
        <end position="102"/>
    </location>
</feature>
<dbReference type="GeneID" id="25739665"/>